<protein>
    <submittedName>
        <fullName evidence="1">Uncharacterized protein</fullName>
    </submittedName>
</protein>
<accession>A0A366DYS0</accession>
<sequence length="136" mass="15197">MTRDYTHYPDLAAIYLEDSYVLGISEEPGEVRFELDAVLTPEHPRYHAPPPGEQYCYARGDLVFAEVTKVEWVTRSAEIYTDASGEEDMGNIDSLVNEDGVFSVEGDWGRVRIWSGTDLRFVMSGEPRSPAEGASS</sequence>
<gene>
    <name evidence="1" type="ORF">DFR74_102761</name>
</gene>
<comment type="caution">
    <text evidence="1">The sequence shown here is derived from an EMBL/GenBank/DDBJ whole genome shotgun (WGS) entry which is preliminary data.</text>
</comment>
<dbReference type="RefSeq" id="WP_067512224.1">
    <property type="nucleotide sequence ID" value="NZ_QNRE01000002.1"/>
</dbReference>
<dbReference type="OrthoDB" id="7876709at2"/>
<keyword evidence="2" id="KW-1185">Reference proteome</keyword>
<reference evidence="1 2" key="1">
    <citation type="submission" date="2018-06" db="EMBL/GenBank/DDBJ databases">
        <title>Genomic Encyclopedia of Type Strains, Phase IV (KMG-IV): sequencing the most valuable type-strain genomes for metagenomic binning, comparative biology and taxonomic classification.</title>
        <authorList>
            <person name="Goeker M."/>
        </authorList>
    </citation>
    <scope>NUCLEOTIDE SEQUENCE [LARGE SCALE GENOMIC DNA]</scope>
    <source>
        <strain evidence="1 2">DSM 44599</strain>
    </source>
</reference>
<organism evidence="1 2">
    <name type="scientific">Nocardia puris</name>
    <dbReference type="NCBI Taxonomy" id="208602"/>
    <lineage>
        <taxon>Bacteria</taxon>
        <taxon>Bacillati</taxon>
        <taxon>Actinomycetota</taxon>
        <taxon>Actinomycetes</taxon>
        <taxon>Mycobacteriales</taxon>
        <taxon>Nocardiaceae</taxon>
        <taxon>Nocardia</taxon>
    </lineage>
</organism>
<dbReference type="EMBL" id="QNRE01000002">
    <property type="protein sequence ID" value="RBO94338.1"/>
    <property type="molecule type" value="Genomic_DNA"/>
</dbReference>
<name>A0A366DYS0_9NOCA</name>
<proteinExistence type="predicted"/>
<dbReference type="STRING" id="1210090.GCA_001613185_05252"/>
<evidence type="ECO:0000313" key="2">
    <source>
        <dbReference type="Proteomes" id="UP000252586"/>
    </source>
</evidence>
<evidence type="ECO:0000313" key="1">
    <source>
        <dbReference type="EMBL" id="RBO94338.1"/>
    </source>
</evidence>
<dbReference type="AlphaFoldDB" id="A0A366DYS0"/>
<dbReference type="Proteomes" id="UP000252586">
    <property type="component" value="Unassembled WGS sequence"/>
</dbReference>